<dbReference type="InterPro" id="IPR050910">
    <property type="entry name" value="JMJD6_ArgDemeth/LysHydrox"/>
</dbReference>
<feature type="compositionally biased region" description="Basic and acidic residues" evidence="2">
    <location>
        <begin position="28"/>
        <end position="50"/>
    </location>
</feature>
<dbReference type="InterPro" id="IPR011990">
    <property type="entry name" value="TPR-like_helical_dom_sf"/>
</dbReference>
<dbReference type="PANTHER" id="PTHR12480:SF35">
    <property type="entry name" value="TRANSCRIPTION FACTOR JUMONJI, JMJC DOMAIN-CONTAINING PROTEIN"/>
    <property type="match status" value="1"/>
</dbReference>
<feature type="compositionally biased region" description="Basic and acidic residues" evidence="2">
    <location>
        <begin position="156"/>
        <end position="166"/>
    </location>
</feature>
<dbReference type="SUPFAM" id="SSF51197">
    <property type="entry name" value="Clavaminate synthase-like"/>
    <property type="match status" value="1"/>
</dbReference>
<feature type="region of interest" description="Disordered" evidence="2">
    <location>
        <begin position="246"/>
        <end position="301"/>
    </location>
</feature>
<sequence>MARKRKNLHGKSASPNQPAAGRKSGVTWDDHAGNKARSLDETDGLEDRRTSRSQSWPSSPERSLKGSGESSAVLQDLKTDEVLHKNVNFNGKNGFRMSLFVLFIFGAVMVSRHEEGNTGVNLWNFWDFNTTSAEHVKTTTRDTTFNVNHVDLRPSKVPKDSVKVSSEENASSCEPGSHSATKNGPILSDTNVLQDGAANLSNVTQDEPANLTDTFQDGLTYSTDTLQYGPANISSILQDENVNLTLPFQDDSDSQAAPFQDKDSNSSAIQDVRGNLTNSSQDGDKNAADEEPNLLAPSPDEPLSLETILNLQDKGYPLPPDLEDDVQSQGTRINLSAAPPNDGGWRTDEDDVMMYAIRRCDFDVRYADQMTSEEFESTYRNRKPVLLRFRGGARDWTNPDVWTRGSLVSRYGDRQVQTGYPQDIIVNNGQGDDSERLSAYLTHYLDDTSCKFEFDSKYVTDRGAIMTELLPHIRLPPYLNQSRLGEPVHRLFLGGSGTGSAWHLHAQAWNGVVFGAKRWFIYAPDQRPPGIANFDQLDWMKYVHPYLRASGRPLECLQQAGDVVYIPQNFFHAVLNIGDTVAMSFADRDPLKSDSSAEEVSSFLQYVKLVGEGAVAAEMRHKLNARLEQILRKLKASPWGIPLMHEVHGSYELLRQRPRGAMALFQASITADPFRLSAYTLLAHAHVALEQHDKAEGAYLSALHLHRTSHSVWLEYGRFLEQRGNLTAAEQAYKKALIVRPRWAWLYQLLARVQAKLGKKKDLKITKDIYWYLKRTT</sequence>
<organism evidence="4 5">
    <name type="scientific">Branchiostoma lanceolatum</name>
    <name type="common">Common lancelet</name>
    <name type="synonym">Amphioxus lanceolatum</name>
    <dbReference type="NCBI Taxonomy" id="7740"/>
    <lineage>
        <taxon>Eukaryota</taxon>
        <taxon>Metazoa</taxon>
        <taxon>Chordata</taxon>
        <taxon>Cephalochordata</taxon>
        <taxon>Leptocardii</taxon>
        <taxon>Amphioxiformes</taxon>
        <taxon>Branchiostomatidae</taxon>
        <taxon>Branchiostoma</taxon>
    </lineage>
</organism>
<dbReference type="OrthoDB" id="438164at2759"/>
<dbReference type="SMART" id="SM00558">
    <property type="entry name" value="JmjC"/>
    <property type="match status" value="1"/>
</dbReference>
<accession>A0A8K0EI33</accession>
<dbReference type="AlphaFoldDB" id="A0A8K0EI33"/>
<dbReference type="Gene3D" id="2.60.120.650">
    <property type="entry name" value="Cupin"/>
    <property type="match status" value="1"/>
</dbReference>
<feature type="domain" description="JmjC" evidence="3">
    <location>
        <begin position="464"/>
        <end position="604"/>
    </location>
</feature>
<dbReference type="InterPro" id="IPR003347">
    <property type="entry name" value="JmjC_dom"/>
</dbReference>
<dbReference type="GO" id="GO:0005737">
    <property type="term" value="C:cytoplasm"/>
    <property type="evidence" value="ECO:0007669"/>
    <property type="project" value="TreeGrafter"/>
</dbReference>
<dbReference type="Pfam" id="PF13432">
    <property type="entry name" value="TPR_16"/>
    <property type="match status" value="1"/>
</dbReference>
<name>A0A8K0EI33_BRALA</name>
<dbReference type="SUPFAM" id="SSF48452">
    <property type="entry name" value="TPR-like"/>
    <property type="match status" value="1"/>
</dbReference>
<proteinExistence type="predicted"/>
<dbReference type="EMBL" id="OV696687">
    <property type="protein sequence ID" value="CAH1254079.1"/>
    <property type="molecule type" value="Genomic_DNA"/>
</dbReference>
<feature type="compositionally biased region" description="Polar residues" evidence="2">
    <location>
        <begin position="167"/>
        <end position="190"/>
    </location>
</feature>
<dbReference type="PANTHER" id="PTHR12480">
    <property type="entry name" value="ARGININE DEMETHYLASE AND LYSYL-HYDROXYLASE JMJD"/>
    <property type="match status" value="1"/>
</dbReference>
<evidence type="ECO:0000313" key="5">
    <source>
        <dbReference type="Proteomes" id="UP000838412"/>
    </source>
</evidence>
<evidence type="ECO:0000256" key="1">
    <source>
        <dbReference type="PROSITE-ProRule" id="PRU00339"/>
    </source>
</evidence>
<feature type="region of interest" description="Disordered" evidence="2">
    <location>
        <begin position="156"/>
        <end position="190"/>
    </location>
</feature>
<feature type="region of interest" description="Disordered" evidence="2">
    <location>
        <begin position="1"/>
        <end position="72"/>
    </location>
</feature>
<evidence type="ECO:0000259" key="3">
    <source>
        <dbReference type="PROSITE" id="PS51184"/>
    </source>
</evidence>
<dbReference type="PROSITE" id="PS50005">
    <property type="entry name" value="TPR"/>
    <property type="match status" value="1"/>
</dbReference>
<protein>
    <submittedName>
        <fullName evidence="4">JMJD8 protein</fullName>
    </submittedName>
</protein>
<keyword evidence="1" id="KW-0802">TPR repeat</keyword>
<keyword evidence="5" id="KW-1185">Reference proteome</keyword>
<reference evidence="4" key="1">
    <citation type="submission" date="2022-01" db="EMBL/GenBank/DDBJ databases">
        <authorList>
            <person name="Braso-Vives M."/>
        </authorList>
    </citation>
    <scope>NUCLEOTIDE SEQUENCE</scope>
</reference>
<feature type="repeat" description="TPR" evidence="1">
    <location>
        <begin position="710"/>
        <end position="743"/>
    </location>
</feature>
<evidence type="ECO:0000256" key="2">
    <source>
        <dbReference type="SAM" id="MobiDB-lite"/>
    </source>
</evidence>
<dbReference type="SMART" id="SM00028">
    <property type="entry name" value="TPR"/>
    <property type="match status" value="2"/>
</dbReference>
<evidence type="ECO:0000313" key="4">
    <source>
        <dbReference type="EMBL" id="CAH1254079.1"/>
    </source>
</evidence>
<feature type="compositionally biased region" description="Polar residues" evidence="2">
    <location>
        <begin position="52"/>
        <end position="61"/>
    </location>
</feature>
<dbReference type="PROSITE" id="PS51184">
    <property type="entry name" value="JMJC"/>
    <property type="match status" value="1"/>
</dbReference>
<gene>
    <name evidence="4" type="primary">JMJD8</name>
    <name evidence="4" type="ORF">BLAG_LOCUS13622</name>
</gene>
<dbReference type="Proteomes" id="UP000838412">
    <property type="component" value="Chromosome 2"/>
</dbReference>
<dbReference type="Pfam" id="PF02373">
    <property type="entry name" value="JmjC"/>
    <property type="match status" value="1"/>
</dbReference>
<feature type="compositionally biased region" description="Polar residues" evidence="2">
    <location>
        <begin position="265"/>
        <end position="281"/>
    </location>
</feature>
<dbReference type="Gene3D" id="1.25.40.10">
    <property type="entry name" value="Tetratricopeptide repeat domain"/>
    <property type="match status" value="1"/>
</dbReference>
<dbReference type="InterPro" id="IPR019734">
    <property type="entry name" value="TPR_rpt"/>
</dbReference>